<sequence length="56" mass="5150">MSPLNGGIGTVDGCLSPLGGVIGTVDGGIGTLDGSLSEGAQRPTRGPGGAAAGVLD</sequence>
<accession>A0ABT4MY72</accession>
<name>A0ABT4MY72_GORRU</name>
<evidence type="ECO:0000313" key="3">
    <source>
        <dbReference type="Proteomes" id="UP001067235"/>
    </source>
</evidence>
<organism evidence="2 3">
    <name type="scientific">Gordonia rubripertincta</name>
    <name type="common">Rhodococcus corallinus</name>
    <dbReference type="NCBI Taxonomy" id="36822"/>
    <lineage>
        <taxon>Bacteria</taxon>
        <taxon>Bacillati</taxon>
        <taxon>Actinomycetota</taxon>
        <taxon>Actinomycetes</taxon>
        <taxon>Mycobacteriales</taxon>
        <taxon>Gordoniaceae</taxon>
        <taxon>Gordonia</taxon>
    </lineage>
</organism>
<dbReference type="EMBL" id="JAPWIE010000005">
    <property type="protein sequence ID" value="MCZ4551943.1"/>
    <property type="molecule type" value="Genomic_DNA"/>
</dbReference>
<dbReference type="RefSeq" id="WP_301572797.1">
    <property type="nucleotide sequence ID" value="NZ_JAPWIE010000005.1"/>
</dbReference>
<dbReference type="Proteomes" id="UP001067235">
    <property type="component" value="Unassembled WGS sequence"/>
</dbReference>
<feature type="compositionally biased region" description="Gly residues" evidence="1">
    <location>
        <begin position="46"/>
        <end position="56"/>
    </location>
</feature>
<feature type="region of interest" description="Disordered" evidence="1">
    <location>
        <begin position="32"/>
        <end position="56"/>
    </location>
</feature>
<evidence type="ECO:0000256" key="1">
    <source>
        <dbReference type="SAM" id="MobiDB-lite"/>
    </source>
</evidence>
<comment type="caution">
    <text evidence="2">The sequence shown here is derived from an EMBL/GenBank/DDBJ whole genome shotgun (WGS) entry which is preliminary data.</text>
</comment>
<keyword evidence="3" id="KW-1185">Reference proteome</keyword>
<reference evidence="2" key="1">
    <citation type="submission" date="2022-12" db="EMBL/GenBank/DDBJ databases">
        <authorList>
            <person name="Krivoruchko A.V."/>
            <person name="Elkin A."/>
        </authorList>
    </citation>
    <scope>NUCLEOTIDE SEQUENCE</scope>
    <source>
        <strain evidence="2">IEGM 1388</strain>
    </source>
</reference>
<proteinExistence type="predicted"/>
<protein>
    <submittedName>
        <fullName evidence="2">Uncharacterized protein</fullName>
    </submittedName>
</protein>
<gene>
    <name evidence="2" type="ORF">O4213_18275</name>
</gene>
<evidence type="ECO:0000313" key="2">
    <source>
        <dbReference type="EMBL" id="MCZ4551943.1"/>
    </source>
</evidence>